<proteinExistence type="inferred from homology"/>
<dbReference type="InterPro" id="IPR035595">
    <property type="entry name" value="UDP_glycos_trans_CS"/>
</dbReference>
<sequence>MAEDSKMKKRKMAHLMFIPIPGAGHLPSILEFANLLVNRFNNISITVFTSKFPFSPSPPSLTSSHPQIQLIPLPETPEPPSSQQLLLKARELYVLTFIASLIPHVKSAIQTILSSYSSHSDESKPLFALVLDFFCVSMVDVGIELGIPSYIYMTSNAGFLGYMFSILERQIDDFFSYSDPDLLIQGISIPAPSRVLPDASFNSDGGFVGYYKCAQRFRDTKGIIVNTFSELENYAIDALLSDGGRKRNPPIFAVGPLINLKGQQNPNLDQNLHEKIMKWLDLQPDCSVVFLCFGSRGSFGPSQTREIGMALRHTGVRFLWAMRSPPDKVIDEESALPEGFLEWMEGKGMICEWAPQVEVLAHKAIGGFVSHCGWNSILESLWFGVPILTWPIYAEQHLNAFRMVNEFGLAIQLTLDYRFGSNDVVTANEIENGLKQLMDRDNVVHKKVKEMKEMARKALLNGGSSFNSAGELIDNMLGISKLVPSSVLTDALLNKDGGYVACYKLAQSFKGSKGIINTFSEIEQHSIDALSKGQTPPIYAIGPLIDLKGHPNSNVDQAQCGSILKWLDEQPPCSVIFLCFGSRGSFGPYQTREIALALQHCGLCVLRQCGLCVLHNRPRTDSDVVMANEIEKGLKQLMDKDSVVHKKKPKRLRRTKNMDDTELKNKAKLIFIPSPGIGHLSSALEFAKLLINRYNHLSITILCIKLTTTSVSDSYIKSDLSSQSQIELVNVPEIEPLPPELLLKAPLYYVLTFLQNLAPHVKETVQSILSSYPNSGSEPAVALVVDFVFASLIDVGRELSIPSYLYMPSNAGFLSLMLSLRNRRMEDVFNDSDPDILIPGISNLVPLKVLPDALLSKDGYVPCHMLAQKFIDTKGIIVNTFMEIEKYAIDALSDGKNPPIYAIGPLINPKSHPNSKLEQTQHDMILRFLDYQETSSVVFLCFGSRGSFSPSQTREIATALQRSGVRFLWAMRSPPNKASDDESALPEGFLEWMEGMGIICEWAPQIEILAHKAICGFVSHCGWNSILESLWFGVPMLTWPIYAEQQLNAFRMVKEFGLALELKLEYRTGSDVVMADEIEEGLKKLMEKDSIVHKKVQEMKDMARNAVLDGGSSFKSIGEFVDSI</sequence>
<evidence type="ECO:0000256" key="1">
    <source>
        <dbReference type="ARBA" id="ARBA00009995"/>
    </source>
</evidence>
<comment type="caution">
    <text evidence="3">The sequence shown here is derived from an EMBL/GenBank/DDBJ whole genome shotgun (WGS) entry which is preliminary data.</text>
</comment>
<dbReference type="Proteomes" id="UP000289738">
    <property type="component" value="Chromosome B07"/>
</dbReference>
<dbReference type="SUPFAM" id="SSF53756">
    <property type="entry name" value="UDP-Glycosyltransferase/glycogen phosphorylase"/>
    <property type="match status" value="3"/>
</dbReference>
<dbReference type="Gene3D" id="3.40.50.2000">
    <property type="entry name" value="Glycogen Phosphorylase B"/>
    <property type="match status" value="5"/>
</dbReference>
<name>A0A444YAP7_ARAHY</name>
<comment type="similarity">
    <text evidence="1">Belongs to the UDP-glycosyltransferase family.</text>
</comment>
<evidence type="ECO:0000313" key="3">
    <source>
        <dbReference type="EMBL" id="RYQ99030.1"/>
    </source>
</evidence>
<accession>A0A444YAP7</accession>
<dbReference type="STRING" id="3818.A0A444YAP7"/>
<reference evidence="3 4" key="1">
    <citation type="submission" date="2019-01" db="EMBL/GenBank/DDBJ databases">
        <title>Sequencing of cultivated peanut Arachis hypogaea provides insights into genome evolution and oil improvement.</title>
        <authorList>
            <person name="Chen X."/>
        </authorList>
    </citation>
    <scope>NUCLEOTIDE SEQUENCE [LARGE SCALE GENOMIC DNA]</scope>
    <source>
        <strain evidence="4">cv. Fuhuasheng</strain>
        <tissue evidence="3">Leaves</tissue>
    </source>
</reference>
<organism evidence="3 4">
    <name type="scientific">Arachis hypogaea</name>
    <name type="common">Peanut</name>
    <dbReference type="NCBI Taxonomy" id="3818"/>
    <lineage>
        <taxon>Eukaryota</taxon>
        <taxon>Viridiplantae</taxon>
        <taxon>Streptophyta</taxon>
        <taxon>Embryophyta</taxon>
        <taxon>Tracheophyta</taxon>
        <taxon>Spermatophyta</taxon>
        <taxon>Magnoliopsida</taxon>
        <taxon>eudicotyledons</taxon>
        <taxon>Gunneridae</taxon>
        <taxon>Pentapetalae</taxon>
        <taxon>rosids</taxon>
        <taxon>fabids</taxon>
        <taxon>Fabales</taxon>
        <taxon>Fabaceae</taxon>
        <taxon>Papilionoideae</taxon>
        <taxon>50 kb inversion clade</taxon>
        <taxon>dalbergioids sensu lato</taxon>
        <taxon>Dalbergieae</taxon>
        <taxon>Pterocarpus clade</taxon>
        <taxon>Arachis</taxon>
    </lineage>
</organism>
<dbReference type="InterPro" id="IPR050481">
    <property type="entry name" value="UDP-glycosyltransf_plant"/>
</dbReference>
<dbReference type="CDD" id="cd03784">
    <property type="entry name" value="GT1_Gtf-like"/>
    <property type="match status" value="2"/>
</dbReference>
<dbReference type="EMBL" id="SDMP01000017">
    <property type="protein sequence ID" value="RYQ99030.1"/>
    <property type="molecule type" value="Genomic_DNA"/>
</dbReference>
<gene>
    <name evidence="3" type="ORF">Ahy_B07g086875</name>
</gene>
<keyword evidence="4" id="KW-1185">Reference proteome</keyword>
<dbReference type="InterPro" id="IPR002213">
    <property type="entry name" value="UDP_glucos_trans"/>
</dbReference>
<evidence type="ECO:0000313" key="4">
    <source>
        <dbReference type="Proteomes" id="UP000289738"/>
    </source>
</evidence>
<dbReference type="PANTHER" id="PTHR48048:SF94">
    <property type="entry name" value="GLYCOSYLTRANSFERASE"/>
    <property type="match status" value="1"/>
</dbReference>
<dbReference type="FunFam" id="3.40.50.2000:FF:000056">
    <property type="entry name" value="Glycosyltransferase"/>
    <property type="match status" value="2"/>
</dbReference>
<evidence type="ECO:0000256" key="2">
    <source>
        <dbReference type="ARBA" id="ARBA00022679"/>
    </source>
</evidence>
<dbReference type="GO" id="GO:0035251">
    <property type="term" value="F:UDP-glucosyltransferase activity"/>
    <property type="evidence" value="ECO:0007669"/>
    <property type="project" value="InterPro"/>
</dbReference>
<keyword evidence="2" id="KW-0808">Transferase</keyword>
<dbReference type="PANTHER" id="PTHR48048">
    <property type="entry name" value="GLYCOSYLTRANSFERASE"/>
    <property type="match status" value="1"/>
</dbReference>
<dbReference type="Pfam" id="PF00201">
    <property type="entry name" value="UDPGT"/>
    <property type="match status" value="2"/>
</dbReference>
<evidence type="ECO:0008006" key="5">
    <source>
        <dbReference type="Google" id="ProtNLM"/>
    </source>
</evidence>
<dbReference type="AlphaFoldDB" id="A0A444YAP7"/>
<protein>
    <recommendedName>
        <fullName evidence="5">UDP-glycosyltransferases domain-containing protein</fullName>
    </recommendedName>
</protein>
<dbReference type="PROSITE" id="PS00375">
    <property type="entry name" value="UDPGT"/>
    <property type="match status" value="2"/>
</dbReference>